<dbReference type="Proteomes" id="UP001060245">
    <property type="component" value="Chromosome"/>
</dbReference>
<keyword evidence="2" id="KW-1185">Reference proteome</keyword>
<protein>
    <submittedName>
        <fullName evidence="1">Uncharacterized protein</fullName>
    </submittedName>
</protein>
<organism evidence="1 2">
    <name type="scientific">Microbacterium maritypicum</name>
    <name type="common">Microbacterium liquefaciens</name>
    <dbReference type="NCBI Taxonomy" id="33918"/>
    <lineage>
        <taxon>Bacteria</taxon>
        <taxon>Bacillati</taxon>
        <taxon>Actinomycetota</taxon>
        <taxon>Actinomycetes</taxon>
        <taxon>Micrococcales</taxon>
        <taxon>Microbacteriaceae</taxon>
        <taxon>Microbacterium</taxon>
    </lineage>
</organism>
<sequence>MTDDTEPIAAHSVAVLDYGAAGPYAVAFGAGGEMWITLVNTGELVRRTPDGRERRFAIGERPGQLIVTAEATWCAVTGADRIAIITSDDRLSFIDMPGGPYGIAAVGPYALVTLMQDNKLAEVSRDGLRSEVAVPLDGAYPAMATSHRDGSVWVSLNQRGALARRDAAGDIELLMLPDGAAPVGIAAAGEHIWSADIARGIVLRVGSDLQVRDFDFAPDSRPHAVIADDTGCWFTEWGANRLGRITVEGDVSEYDLSGIGEEPHGLALDSDGVVWVAFESGVVAGIRL</sequence>
<gene>
    <name evidence="1" type="ORF">NMQ05_11595</name>
</gene>
<evidence type="ECO:0000313" key="2">
    <source>
        <dbReference type="Proteomes" id="UP001060245"/>
    </source>
</evidence>
<dbReference type="EMBL" id="CP101471">
    <property type="protein sequence ID" value="UTT51733.1"/>
    <property type="molecule type" value="Genomic_DNA"/>
</dbReference>
<reference evidence="1" key="1">
    <citation type="submission" date="2022-07" db="EMBL/GenBank/DDBJ databases">
        <title>Complete genome of DND4.</title>
        <authorList>
            <person name="Cao G."/>
        </authorList>
    </citation>
    <scope>NUCLEOTIDE SEQUENCE</scope>
    <source>
        <strain evidence="1">DND4</strain>
    </source>
</reference>
<evidence type="ECO:0000313" key="1">
    <source>
        <dbReference type="EMBL" id="UTT51733.1"/>
    </source>
</evidence>
<name>A0ACD4B383_MICMQ</name>
<proteinExistence type="predicted"/>
<accession>A0ACD4B383</accession>